<feature type="signal peptide" evidence="4">
    <location>
        <begin position="1"/>
        <end position="24"/>
    </location>
</feature>
<name>A0A8S0PE91_OLEEU</name>
<evidence type="ECO:0000313" key="7">
    <source>
        <dbReference type="Proteomes" id="UP000594638"/>
    </source>
</evidence>
<comment type="subcellular location">
    <subcellularLocation>
        <location evidence="3">Cytoplasm</location>
    </subcellularLocation>
</comment>
<dbReference type="InterPro" id="IPR038765">
    <property type="entry name" value="Papain-like_cys_pep_sf"/>
</dbReference>
<dbReference type="EMBL" id="CACTIH010000038">
    <property type="protein sequence ID" value="CAA2938733.1"/>
    <property type="molecule type" value="Genomic_DNA"/>
</dbReference>
<feature type="domain" description="OTU" evidence="5">
    <location>
        <begin position="163"/>
        <end position="305"/>
    </location>
</feature>
<dbReference type="GO" id="GO:0016579">
    <property type="term" value="P:protein deubiquitination"/>
    <property type="evidence" value="ECO:0007669"/>
    <property type="project" value="TreeGrafter"/>
</dbReference>
<dbReference type="Pfam" id="PF02338">
    <property type="entry name" value="OTU"/>
    <property type="match status" value="1"/>
</dbReference>
<dbReference type="GO" id="GO:0004843">
    <property type="term" value="F:cysteine-type deubiquitinase activity"/>
    <property type="evidence" value="ECO:0007669"/>
    <property type="project" value="UniProtKB-UniRule"/>
</dbReference>
<evidence type="ECO:0000256" key="1">
    <source>
        <dbReference type="ARBA" id="ARBA00000707"/>
    </source>
</evidence>
<keyword evidence="3" id="KW-0833">Ubl conjugation pathway</keyword>
<dbReference type="CDD" id="cd22760">
    <property type="entry name" value="OTU_plant_OTU4-like"/>
    <property type="match status" value="1"/>
</dbReference>
<gene>
    <name evidence="6" type="ORF">OLEA9_A118047</name>
</gene>
<dbReference type="InterPro" id="IPR003323">
    <property type="entry name" value="OTU_dom"/>
</dbReference>
<dbReference type="Gramene" id="OE9A118047T3">
    <property type="protein sequence ID" value="OE9A118047C3"/>
    <property type="gene ID" value="OE9A118047"/>
</dbReference>
<protein>
    <recommendedName>
        <fullName evidence="3">Ubiquitin thioesterase OTU</fullName>
        <ecNumber evidence="3">3.4.19.12</ecNumber>
    </recommendedName>
</protein>
<evidence type="ECO:0000313" key="6">
    <source>
        <dbReference type="EMBL" id="CAA2938733.1"/>
    </source>
</evidence>
<dbReference type="OrthoDB" id="409956at2759"/>
<keyword evidence="3" id="KW-0645">Protease</keyword>
<dbReference type="Gene3D" id="3.90.70.80">
    <property type="match status" value="1"/>
</dbReference>
<evidence type="ECO:0000256" key="3">
    <source>
        <dbReference type="RuleBase" id="RU367104"/>
    </source>
</evidence>
<dbReference type="GO" id="GO:0005634">
    <property type="term" value="C:nucleus"/>
    <property type="evidence" value="ECO:0007669"/>
    <property type="project" value="TreeGrafter"/>
</dbReference>
<keyword evidence="4" id="KW-0732">Signal</keyword>
<comment type="function">
    <text evidence="3">Hydrolase that can remove conjugated ubiquitin from proteins and may therefore play an important regulatory role at the level of protein turnover by preventing degradation.</text>
</comment>
<dbReference type="PANTHER" id="PTHR13312">
    <property type="entry name" value="HIV-INDUCED PROTEIN-7-LIKE PROTEASE"/>
    <property type="match status" value="1"/>
</dbReference>
<keyword evidence="3" id="KW-0963">Cytoplasm</keyword>
<dbReference type="GO" id="GO:0036503">
    <property type="term" value="P:ERAD pathway"/>
    <property type="evidence" value="ECO:0007669"/>
    <property type="project" value="TreeGrafter"/>
</dbReference>
<dbReference type="PANTHER" id="PTHR13312:SF6">
    <property type="entry name" value="UBIQUITIN THIOESTERASE OTU"/>
    <property type="match status" value="1"/>
</dbReference>
<dbReference type="InterPro" id="IPR047947">
    <property type="entry name" value="OTU4_OTU"/>
</dbReference>
<comment type="catalytic activity">
    <reaction evidence="1 3">
        <text>Thiol-dependent hydrolysis of ester, thioester, amide, peptide and isopeptide bonds formed by the C-terminal Gly of ubiquitin (a 76-residue protein attached to proteins as an intracellular targeting signal).</text>
        <dbReference type="EC" id="3.4.19.12"/>
    </reaction>
</comment>
<keyword evidence="2 3" id="KW-0378">Hydrolase</keyword>
<dbReference type="EC" id="3.4.19.12" evidence="3"/>
<dbReference type="SUPFAM" id="SSF54001">
    <property type="entry name" value="Cysteine proteinases"/>
    <property type="match status" value="1"/>
</dbReference>
<dbReference type="Proteomes" id="UP000594638">
    <property type="component" value="Unassembled WGS sequence"/>
</dbReference>
<proteinExistence type="predicted"/>
<feature type="chain" id="PRO_5035836503" description="Ubiquitin thioesterase OTU" evidence="4">
    <location>
        <begin position="25"/>
        <end position="315"/>
    </location>
</feature>
<dbReference type="GO" id="GO:0030968">
    <property type="term" value="P:endoplasmic reticulum unfolded protein response"/>
    <property type="evidence" value="ECO:0007669"/>
    <property type="project" value="TreeGrafter"/>
</dbReference>
<evidence type="ECO:0000259" key="5">
    <source>
        <dbReference type="PROSITE" id="PS50802"/>
    </source>
</evidence>
<dbReference type="AlphaFoldDB" id="A0A8S0PE91"/>
<sequence length="315" mass="35779">MLRVLCARHRPWLLTTLSLSYAHGSVVVPYDRLVRSSVRPVVAGGERRDHLFNCPTSCTGTASIWQAILPSGWRQRRRAMMLCRREHEGLKSGEGSWNVAWDARPARWLHHPESAWLLFGVCPLLDFNSDVNCKVSVPADNSADGFKTNAIIPDSTNPGSSNYRVTGVPADGRCLFRAIAHMACLRNEEKAPDENRQRELADELRAQVVEELLKRRKEVEWRVFIEEDFDAYVTRIKQPYVWGGEPELLMASHVLRTPISVFMIDGGTDSLIKIANYGEEYSKDEESPINVLFHGYGHYDILETTLDQSRERVNA</sequence>
<reference evidence="6 7" key="1">
    <citation type="submission" date="2019-12" db="EMBL/GenBank/DDBJ databases">
        <authorList>
            <person name="Alioto T."/>
            <person name="Alioto T."/>
            <person name="Gomez Garrido J."/>
        </authorList>
    </citation>
    <scope>NUCLEOTIDE SEQUENCE [LARGE SCALE GENOMIC DNA]</scope>
</reference>
<dbReference type="GO" id="GO:0005829">
    <property type="term" value="C:cytosol"/>
    <property type="evidence" value="ECO:0007669"/>
    <property type="project" value="TreeGrafter"/>
</dbReference>
<organism evidence="6 7">
    <name type="scientific">Olea europaea subsp. europaea</name>
    <dbReference type="NCBI Taxonomy" id="158383"/>
    <lineage>
        <taxon>Eukaryota</taxon>
        <taxon>Viridiplantae</taxon>
        <taxon>Streptophyta</taxon>
        <taxon>Embryophyta</taxon>
        <taxon>Tracheophyta</taxon>
        <taxon>Spermatophyta</taxon>
        <taxon>Magnoliopsida</taxon>
        <taxon>eudicotyledons</taxon>
        <taxon>Gunneridae</taxon>
        <taxon>Pentapetalae</taxon>
        <taxon>asterids</taxon>
        <taxon>lamiids</taxon>
        <taxon>Lamiales</taxon>
        <taxon>Oleaceae</taxon>
        <taxon>Oleeae</taxon>
        <taxon>Olea</taxon>
    </lineage>
</organism>
<keyword evidence="3" id="KW-0788">Thiol protease</keyword>
<dbReference type="FunFam" id="3.90.70.80:FF:000007">
    <property type="entry name" value="OTU domain-containing protein"/>
    <property type="match status" value="1"/>
</dbReference>
<evidence type="ECO:0000256" key="4">
    <source>
        <dbReference type="SAM" id="SignalP"/>
    </source>
</evidence>
<dbReference type="PROSITE" id="PS50802">
    <property type="entry name" value="OTU"/>
    <property type="match status" value="1"/>
</dbReference>
<evidence type="ECO:0000256" key="2">
    <source>
        <dbReference type="ARBA" id="ARBA00022801"/>
    </source>
</evidence>
<comment type="caution">
    <text evidence="6">The sequence shown here is derived from an EMBL/GenBank/DDBJ whole genome shotgun (WGS) entry which is preliminary data.</text>
</comment>
<keyword evidence="7" id="KW-1185">Reference proteome</keyword>
<accession>A0A8S0PE91</accession>